<dbReference type="SUPFAM" id="SSF51735">
    <property type="entry name" value="NAD(P)-binding Rossmann-fold domains"/>
    <property type="match status" value="1"/>
</dbReference>
<comment type="catalytic activity">
    <reaction evidence="1">
        <text>a long-chain fatty acyl-CoA + 2 NADPH + 2 H(+) = a long-chain primary fatty alcohol + 2 NADP(+) + CoA</text>
        <dbReference type="Rhea" id="RHEA:52716"/>
        <dbReference type="ChEBI" id="CHEBI:15378"/>
        <dbReference type="ChEBI" id="CHEBI:57287"/>
        <dbReference type="ChEBI" id="CHEBI:57783"/>
        <dbReference type="ChEBI" id="CHEBI:58349"/>
        <dbReference type="ChEBI" id="CHEBI:77396"/>
        <dbReference type="ChEBI" id="CHEBI:83139"/>
        <dbReference type="EC" id="1.2.1.84"/>
    </reaction>
</comment>
<accession>N6TGT9</accession>
<keyword evidence="1" id="KW-0560">Oxidoreductase</keyword>
<evidence type="ECO:0000256" key="1">
    <source>
        <dbReference type="RuleBase" id="RU363097"/>
    </source>
</evidence>
<dbReference type="AlphaFoldDB" id="N6TGT9"/>
<feature type="domain" description="Thioester reductase (TE)" evidence="2">
    <location>
        <begin position="18"/>
        <end position="68"/>
    </location>
</feature>
<dbReference type="GO" id="GO:0035336">
    <property type="term" value="P:long-chain fatty-acyl-CoA metabolic process"/>
    <property type="evidence" value="ECO:0007669"/>
    <property type="project" value="TreeGrafter"/>
</dbReference>
<dbReference type="Gene3D" id="3.40.50.720">
    <property type="entry name" value="NAD(P)-binding Rossmann-like Domain"/>
    <property type="match status" value="1"/>
</dbReference>
<name>N6TGT9_DENPD</name>
<dbReference type="PANTHER" id="PTHR11011">
    <property type="entry name" value="MALE STERILITY PROTEIN 2-RELATED"/>
    <property type="match status" value="1"/>
</dbReference>
<proteinExistence type="inferred from homology"/>
<dbReference type="EC" id="1.2.1.84" evidence="1"/>
<dbReference type="OMA" id="EVCLLFW"/>
<sequence length="76" mass="8537">MTSTQTIQECFKGKNLFLTGGSGFIGKACIEKFLRSCPDLGKIYILLRPKRGMSLEERVEQITSSPVGRTYKVIQH</sequence>
<dbReference type="HOGENOM" id="CLU_186328_0_0_1"/>
<dbReference type="GO" id="GO:0102965">
    <property type="term" value="F:alcohol-forming long-chain fatty acyl-CoA reductase activity"/>
    <property type="evidence" value="ECO:0007669"/>
    <property type="project" value="UniProtKB-EC"/>
</dbReference>
<protein>
    <recommendedName>
        <fullName evidence="1">Fatty acyl-CoA reductase</fullName>
        <ecNumber evidence="1">1.2.1.84</ecNumber>
    </recommendedName>
</protein>
<dbReference type="InterPro" id="IPR013120">
    <property type="entry name" value="FAR_NAD-bd"/>
</dbReference>
<organism evidence="3">
    <name type="scientific">Dendroctonus ponderosae</name>
    <name type="common">Mountain pine beetle</name>
    <dbReference type="NCBI Taxonomy" id="77166"/>
    <lineage>
        <taxon>Eukaryota</taxon>
        <taxon>Metazoa</taxon>
        <taxon>Ecdysozoa</taxon>
        <taxon>Arthropoda</taxon>
        <taxon>Hexapoda</taxon>
        <taxon>Insecta</taxon>
        <taxon>Pterygota</taxon>
        <taxon>Neoptera</taxon>
        <taxon>Endopterygota</taxon>
        <taxon>Coleoptera</taxon>
        <taxon>Polyphaga</taxon>
        <taxon>Cucujiformia</taxon>
        <taxon>Curculionidae</taxon>
        <taxon>Scolytinae</taxon>
        <taxon>Dendroctonus</taxon>
    </lineage>
</organism>
<dbReference type="GO" id="GO:0005777">
    <property type="term" value="C:peroxisome"/>
    <property type="evidence" value="ECO:0007669"/>
    <property type="project" value="TreeGrafter"/>
</dbReference>
<dbReference type="Pfam" id="PF07993">
    <property type="entry name" value="NAD_binding_4"/>
    <property type="match status" value="1"/>
</dbReference>
<comment type="function">
    <text evidence="1">Catalyzes the reduction of fatty acyl-CoA to fatty alcohols.</text>
</comment>
<dbReference type="GO" id="GO:0080019">
    <property type="term" value="F:alcohol-forming very long-chain fatty acyl-CoA reductase activity"/>
    <property type="evidence" value="ECO:0007669"/>
    <property type="project" value="InterPro"/>
</dbReference>
<dbReference type="PANTHER" id="PTHR11011:SF24">
    <property type="entry name" value="FATTY ACYL-COA REDUCTASE"/>
    <property type="match status" value="1"/>
</dbReference>
<gene>
    <name evidence="3" type="ORF">YQE_06492</name>
</gene>
<dbReference type="EMBL" id="KB740960">
    <property type="protein sequence ID" value="ENN76998.1"/>
    <property type="molecule type" value="Genomic_DNA"/>
</dbReference>
<reference evidence="3" key="1">
    <citation type="journal article" date="2013" name="Genome Biol.">
        <title>Draft genome of the mountain pine beetle, Dendroctonus ponderosae Hopkins, a major forest pest.</title>
        <authorList>
            <person name="Keeling C.I."/>
            <person name="Yuen M.M."/>
            <person name="Liao N.Y."/>
            <person name="Docking T.R."/>
            <person name="Chan S.K."/>
            <person name="Taylor G.A."/>
            <person name="Palmquist D.L."/>
            <person name="Jackman S.D."/>
            <person name="Nguyen A."/>
            <person name="Li M."/>
            <person name="Henderson H."/>
            <person name="Janes J.K."/>
            <person name="Zhao Y."/>
            <person name="Pandoh P."/>
            <person name="Moore R."/>
            <person name="Sperling F.A."/>
            <person name="Huber D.P."/>
            <person name="Birol I."/>
            <person name="Jones S.J."/>
            <person name="Bohlmann J."/>
        </authorList>
    </citation>
    <scope>NUCLEOTIDE SEQUENCE</scope>
</reference>
<evidence type="ECO:0000259" key="2">
    <source>
        <dbReference type="Pfam" id="PF07993"/>
    </source>
</evidence>
<keyword evidence="1" id="KW-0443">Lipid metabolism</keyword>
<keyword evidence="1" id="KW-0444">Lipid biosynthesis</keyword>
<dbReference type="InterPro" id="IPR026055">
    <property type="entry name" value="FAR"/>
</dbReference>
<feature type="non-terminal residue" evidence="3">
    <location>
        <position position="1"/>
    </location>
</feature>
<dbReference type="OrthoDB" id="429813at2759"/>
<dbReference type="InterPro" id="IPR036291">
    <property type="entry name" value="NAD(P)-bd_dom_sf"/>
</dbReference>
<keyword evidence="1" id="KW-0521">NADP</keyword>
<evidence type="ECO:0000313" key="3">
    <source>
        <dbReference type="EMBL" id="ENN76998.1"/>
    </source>
</evidence>
<comment type="similarity">
    <text evidence="1">Belongs to the fatty acyl-CoA reductase family.</text>
</comment>